<evidence type="ECO:0000313" key="2">
    <source>
        <dbReference type="EMBL" id="MEA5581287.1"/>
    </source>
</evidence>
<sequence>MKIQEPNPNSSSNPLVQYLWTLPARIVIACFLLMLSSIIVLNLNFNYRKAKVVKAHGEEITVFVQQKVLPSSGRDRKSRQYYILKSRNRGAFRHYTKEKYPVGESISMLYLSSSNPHSSFAAHESDILIRGKKSDSLIALYFSSIRKNKDDYGFTHTLCSFIFAILAIKVVLPPSNKNK</sequence>
<reference evidence="2 3" key="1">
    <citation type="submission" date="2023-12" db="EMBL/GenBank/DDBJ databases">
        <title>Baltic Sea Cyanobacteria.</title>
        <authorList>
            <person name="Delbaje E."/>
            <person name="Fewer D.P."/>
            <person name="Shishido T.K."/>
        </authorList>
    </citation>
    <scope>NUCLEOTIDE SEQUENCE [LARGE SCALE GENOMIC DNA]</scope>
    <source>
        <strain evidence="2 3">UHCC-0300</strain>
    </source>
</reference>
<comment type="caution">
    <text evidence="2">The sequence shown here is derived from an EMBL/GenBank/DDBJ whole genome shotgun (WGS) entry which is preliminary data.</text>
</comment>
<name>A0ABU5UCQ1_9CYAN</name>
<evidence type="ECO:0000313" key="3">
    <source>
        <dbReference type="Proteomes" id="UP001302120"/>
    </source>
</evidence>
<keyword evidence="1" id="KW-0472">Membrane</keyword>
<keyword evidence="1" id="KW-1133">Transmembrane helix</keyword>
<protein>
    <submittedName>
        <fullName evidence="2">Uncharacterized protein</fullName>
    </submittedName>
</protein>
<dbReference type="EMBL" id="JAYGHG010000009">
    <property type="protein sequence ID" value="MEA5581287.1"/>
    <property type="molecule type" value="Genomic_DNA"/>
</dbReference>
<dbReference type="Proteomes" id="UP001302120">
    <property type="component" value="Unassembled WGS sequence"/>
</dbReference>
<evidence type="ECO:0000256" key="1">
    <source>
        <dbReference type="SAM" id="Phobius"/>
    </source>
</evidence>
<feature type="transmembrane region" description="Helical" evidence="1">
    <location>
        <begin position="152"/>
        <end position="172"/>
    </location>
</feature>
<accession>A0ABU5UCQ1</accession>
<keyword evidence="3" id="KW-1185">Reference proteome</keyword>
<organism evidence="2 3">
    <name type="scientific">Nodularia harveyana UHCC-0300</name>
    <dbReference type="NCBI Taxonomy" id="2974287"/>
    <lineage>
        <taxon>Bacteria</taxon>
        <taxon>Bacillati</taxon>
        <taxon>Cyanobacteriota</taxon>
        <taxon>Cyanophyceae</taxon>
        <taxon>Nostocales</taxon>
        <taxon>Nodulariaceae</taxon>
        <taxon>Nodularia</taxon>
    </lineage>
</organism>
<feature type="transmembrane region" description="Helical" evidence="1">
    <location>
        <begin position="20"/>
        <end position="41"/>
    </location>
</feature>
<keyword evidence="1" id="KW-0812">Transmembrane</keyword>
<gene>
    <name evidence="2" type="ORF">VB620_08030</name>
</gene>
<proteinExistence type="predicted"/>
<dbReference type="RefSeq" id="WP_323195625.1">
    <property type="nucleotide sequence ID" value="NZ_JAYGHG010000009.1"/>
</dbReference>